<proteinExistence type="predicted"/>
<dbReference type="SUPFAM" id="SSF53098">
    <property type="entry name" value="Ribonuclease H-like"/>
    <property type="match status" value="1"/>
</dbReference>
<evidence type="ECO:0000259" key="1">
    <source>
        <dbReference type="Pfam" id="PF13456"/>
    </source>
</evidence>
<dbReference type="CDD" id="cd06222">
    <property type="entry name" value="RNase_H_like"/>
    <property type="match status" value="1"/>
</dbReference>
<dbReference type="Proteomes" id="UP000280104">
    <property type="component" value="Chromosome II"/>
</dbReference>
<name>A0A7H4LE99_WHEAT</name>
<protein>
    <recommendedName>
        <fullName evidence="1">RNase H type-1 domain-containing protein</fullName>
    </recommendedName>
</protein>
<dbReference type="PANTHER" id="PTHR47723">
    <property type="entry name" value="OS05G0353850 PROTEIN"/>
    <property type="match status" value="1"/>
</dbReference>
<dbReference type="AlphaFoldDB" id="A0A7H4LE99"/>
<dbReference type="GO" id="GO:0004523">
    <property type="term" value="F:RNA-DNA hybrid ribonuclease activity"/>
    <property type="evidence" value="ECO:0007669"/>
    <property type="project" value="InterPro"/>
</dbReference>
<dbReference type="Gene3D" id="3.30.420.10">
    <property type="entry name" value="Ribonuclease H-like superfamily/Ribonuclease H"/>
    <property type="match status" value="1"/>
</dbReference>
<reference evidence="2 3" key="1">
    <citation type="submission" date="2018-05" db="EMBL/GenBank/DDBJ databases">
        <authorList>
            <person name="Thind KAUR A."/>
        </authorList>
    </citation>
    <scope>NUCLEOTIDE SEQUENCE [LARGE SCALE GENOMIC DNA]</scope>
</reference>
<sequence length="136" mass="15131">MILRDHSGAIIFSSCRFLTYCASPLEAEVAACMEGIALTLEWSREPFILETDCLVAANMIMEKGLNRPPVASLIGEVKRLLSQDREYKLFHVSRNSNNVSHTLAQLGLLVPRTAVWLRGGPDEIDTLCQQDCNDLP</sequence>
<gene>
    <name evidence="2" type="ORF">CAMPLR22A2D_LOCUS1538</name>
</gene>
<dbReference type="PANTHER" id="PTHR47723:SF24">
    <property type="entry name" value="RNASE H TYPE-1 DOMAIN-CONTAINING PROTEIN"/>
    <property type="match status" value="1"/>
</dbReference>
<feature type="domain" description="RNase H type-1" evidence="1">
    <location>
        <begin position="1"/>
        <end position="105"/>
    </location>
</feature>
<dbReference type="InterPro" id="IPR002156">
    <property type="entry name" value="RNaseH_domain"/>
</dbReference>
<dbReference type="Pfam" id="PF13456">
    <property type="entry name" value="RVT_3"/>
    <property type="match status" value="1"/>
</dbReference>
<dbReference type="InterPro" id="IPR036397">
    <property type="entry name" value="RNaseH_sf"/>
</dbReference>
<organism evidence="2 3">
    <name type="scientific">Triticum aestivum</name>
    <name type="common">Wheat</name>
    <dbReference type="NCBI Taxonomy" id="4565"/>
    <lineage>
        <taxon>Eukaryota</taxon>
        <taxon>Viridiplantae</taxon>
        <taxon>Streptophyta</taxon>
        <taxon>Embryophyta</taxon>
        <taxon>Tracheophyta</taxon>
        <taxon>Spermatophyta</taxon>
        <taxon>Magnoliopsida</taxon>
        <taxon>Liliopsida</taxon>
        <taxon>Poales</taxon>
        <taxon>Poaceae</taxon>
        <taxon>BOP clade</taxon>
        <taxon>Pooideae</taxon>
        <taxon>Triticodae</taxon>
        <taxon>Triticeae</taxon>
        <taxon>Triticinae</taxon>
        <taxon>Triticum</taxon>
    </lineage>
</organism>
<dbReference type="GO" id="GO:0003676">
    <property type="term" value="F:nucleic acid binding"/>
    <property type="evidence" value="ECO:0007669"/>
    <property type="project" value="InterPro"/>
</dbReference>
<evidence type="ECO:0000313" key="3">
    <source>
        <dbReference type="Proteomes" id="UP000280104"/>
    </source>
</evidence>
<dbReference type="InterPro" id="IPR044730">
    <property type="entry name" value="RNase_H-like_dom_plant"/>
</dbReference>
<dbReference type="InterPro" id="IPR053151">
    <property type="entry name" value="RNase_H-like"/>
</dbReference>
<dbReference type="EMBL" id="LS480641">
    <property type="protein sequence ID" value="SPT16937.1"/>
    <property type="molecule type" value="Genomic_DNA"/>
</dbReference>
<dbReference type="InterPro" id="IPR012337">
    <property type="entry name" value="RNaseH-like_sf"/>
</dbReference>
<accession>A0A7H4LE99</accession>
<evidence type="ECO:0000313" key="2">
    <source>
        <dbReference type="EMBL" id="SPT16937.1"/>
    </source>
</evidence>